<evidence type="ECO:0000313" key="1">
    <source>
        <dbReference type="EMBL" id="MBW8269389.1"/>
    </source>
</evidence>
<keyword evidence="2" id="KW-1185">Reference proteome</keyword>
<reference evidence="1 2" key="1">
    <citation type="submission" date="2021-08" db="EMBL/GenBank/DDBJ databases">
        <title>Caldovatus sediminis gen. nov., sp. nov., a moderately thermophilic bacterium isolated from a hot spring.</title>
        <authorList>
            <person name="Hu C.-J."/>
            <person name="Li W.-J."/>
            <person name="Xian W.-D."/>
        </authorList>
    </citation>
    <scope>NUCLEOTIDE SEQUENCE [LARGE SCALE GENOMIC DNA]</scope>
    <source>
        <strain evidence="1 2">SYSU G05006</strain>
    </source>
</reference>
<dbReference type="RefSeq" id="WP_220117147.1">
    <property type="nucleotide sequence ID" value="NZ_JAHZUY010000014.1"/>
</dbReference>
<gene>
    <name evidence="1" type="ORF">K1J50_07800</name>
</gene>
<proteinExistence type="predicted"/>
<organism evidence="1 2">
    <name type="scientific">Caldovatus aquaticus</name>
    <dbReference type="NCBI Taxonomy" id="2865671"/>
    <lineage>
        <taxon>Bacteria</taxon>
        <taxon>Pseudomonadati</taxon>
        <taxon>Pseudomonadota</taxon>
        <taxon>Alphaproteobacteria</taxon>
        <taxon>Acetobacterales</taxon>
        <taxon>Roseomonadaceae</taxon>
        <taxon>Caldovatus</taxon>
    </lineage>
</organism>
<comment type="caution">
    <text evidence="1">The sequence shown here is derived from an EMBL/GenBank/DDBJ whole genome shotgun (WGS) entry which is preliminary data.</text>
</comment>
<accession>A0ABS7F1L5</accession>
<dbReference type="EMBL" id="JAHZUY010000014">
    <property type="protein sequence ID" value="MBW8269389.1"/>
    <property type="molecule type" value="Genomic_DNA"/>
</dbReference>
<protein>
    <submittedName>
        <fullName evidence="1">Uncharacterized protein</fullName>
    </submittedName>
</protein>
<sequence>MTRYDGRYTGTATRTSRASAMCTRRTLPATLTVRNGQASLTAGSGRAAPLEGTVAADGTLALASANGTGRGRIAGNRFTGEVRGGDCAWRLTLAKARR</sequence>
<name>A0ABS7F1L5_9PROT</name>
<evidence type="ECO:0000313" key="2">
    <source>
        <dbReference type="Proteomes" id="UP001519924"/>
    </source>
</evidence>
<dbReference type="Proteomes" id="UP001519924">
    <property type="component" value="Unassembled WGS sequence"/>
</dbReference>